<name>A0A5D4R7S2_9BACI</name>
<dbReference type="PROSITE" id="PS50883">
    <property type="entry name" value="EAL"/>
    <property type="match status" value="1"/>
</dbReference>
<dbReference type="InterPro" id="IPR035965">
    <property type="entry name" value="PAS-like_dom_sf"/>
</dbReference>
<dbReference type="Gene3D" id="3.30.450.20">
    <property type="entry name" value="PAS domain"/>
    <property type="match status" value="2"/>
</dbReference>
<dbReference type="SUPFAM" id="SSF55785">
    <property type="entry name" value="PYP-like sensor domain (PAS domain)"/>
    <property type="match status" value="2"/>
</dbReference>
<dbReference type="SMART" id="SM00267">
    <property type="entry name" value="GGDEF"/>
    <property type="match status" value="1"/>
</dbReference>
<dbReference type="SMART" id="SM00052">
    <property type="entry name" value="EAL"/>
    <property type="match status" value="1"/>
</dbReference>
<feature type="domain" description="PAS" evidence="2">
    <location>
        <begin position="77"/>
        <end position="149"/>
    </location>
</feature>
<feature type="transmembrane region" description="Helical" evidence="1">
    <location>
        <begin position="42"/>
        <end position="63"/>
    </location>
</feature>
<dbReference type="SMART" id="SM00091">
    <property type="entry name" value="PAS"/>
    <property type="match status" value="2"/>
</dbReference>
<gene>
    <name evidence="6" type="ORF">FZD51_17520</name>
</gene>
<dbReference type="PANTHER" id="PTHR44757">
    <property type="entry name" value="DIGUANYLATE CYCLASE DGCP"/>
    <property type="match status" value="1"/>
</dbReference>
<evidence type="ECO:0000259" key="3">
    <source>
        <dbReference type="PROSITE" id="PS50113"/>
    </source>
</evidence>
<protein>
    <submittedName>
        <fullName evidence="6">EAL domain-containing protein</fullName>
    </submittedName>
</protein>
<dbReference type="InterPro" id="IPR052155">
    <property type="entry name" value="Biofilm_reg_signaling"/>
</dbReference>
<feature type="domain" description="GGDEF" evidence="5">
    <location>
        <begin position="350"/>
        <end position="482"/>
    </location>
</feature>
<feature type="domain" description="PAC" evidence="3">
    <location>
        <begin position="271"/>
        <end position="321"/>
    </location>
</feature>
<dbReference type="Gene3D" id="3.30.70.270">
    <property type="match status" value="1"/>
</dbReference>
<dbReference type="SUPFAM" id="SSF141868">
    <property type="entry name" value="EAL domain-like"/>
    <property type="match status" value="1"/>
</dbReference>
<feature type="domain" description="EAL" evidence="4">
    <location>
        <begin position="491"/>
        <end position="744"/>
    </location>
</feature>
<dbReference type="Gene3D" id="3.20.20.450">
    <property type="entry name" value="EAL domain"/>
    <property type="match status" value="1"/>
</dbReference>
<dbReference type="InterPro" id="IPR000700">
    <property type="entry name" value="PAS-assoc_C"/>
</dbReference>
<evidence type="ECO:0000256" key="1">
    <source>
        <dbReference type="SAM" id="Phobius"/>
    </source>
</evidence>
<dbReference type="Pfam" id="PF00990">
    <property type="entry name" value="GGDEF"/>
    <property type="match status" value="1"/>
</dbReference>
<feature type="domain" description="PAC" evidence="3">
    <location>
        <begin position="151"/>
        <end position="203"/>
    </location>
</feature>
<dbReference type="InterPro" id="IPR035919">
    <property type="entry name" value="EAL_sf"/>
</dbReference>
<dbReference type="PROSITE" id="PS50112">
    <property type="entry name" value="PAS"/>
    <property type="match status" value="1"/>
</dbReference>
<evidence type="ECO:0000259" key="5">
    <source>
        <dbReference type="PROSITE" id="PS50887"/>
    </source>
</evidence>
<dbReference type="InterPro" id="IPR001633">
    <property type="entry name" value="EAL_dom"/>
</dbReference>
<dbReference type="Pfam" id="PF08447">
    <property type="entry name" value="PAS_3"/>
    <property type="match status" value="1"/>
</dbReference>
<dbReference type="Pfam" id="PF00563">
    <property type="entry name" value="EAL"/>
    <property type="match status" value="1"/>
</dbReference>
<sequence length="744" mass="84286">MRFFARNYTMLVWIIILCFIFLVDEAIKTALAYYFPPRNLWVFELIHTVISVGLLIVLFLVFIQKGIQKTTAELRKSNQRLNNIFDTLDVAIWHHNMKSGRLMITSGIEKLYGFPRESFYKDHDLWRKVIHPNDVSVLKEREEKVEHGEPVVSIYRIIRPEGGIRWIQDRGIPVLDKKGRLIEFSSVLFDITDRKESEDRYRGLVELSPDFIGVISGNVIVYINEAGCRLIGASSKEQLLGKPIINFVNKEATSEIYNTLLAADSDLAGKRRFEVQAKRLDGVLVDVEVSSMPIRYGGREAVQVIGRDITERKKSEKTMEYMAFYDTLTGLPNRNEIMRRLQGILNSGKEKAAVLFLDLDRFKIINDTKGHSTGDLLLKKAGIRLEDTVGSLGLVARQGGDEFIILFEEKEKQQIEGAARAILEQFNRPFILEGEEFYITPSIGISLYPEHGTDQETLIKHADTAMYLAKERGKNNFQFYTSSLEGLASRKMALENGLRKALDRGELLLHYQPQIDLKTGKLKGTEALVRWQRPDGGLVPPGEFIPLAEETGLIVPMGKWILRTACEQHKRWKSEGAGSVPIAVNISVRQLEDPEFIMYVKSVLSSCDIEPGCLELEITESIMQNIEKATIALNELKKIGIRLSIDDFGKGYSSLSYLKHLPIDTIKIDKSFVDDILDPAQNGSLVKAIIDMGLNLNFSVVAEGIEHKEQAEFLLKNNCPVGQGYYFSRPVTGEVFKEFIKSLQ</sequence>
<dbReference type="InterPro" id="IPR000014">
    <property type="entry name" value="PAS"/>
</dbReference>
<evidence type="ECO:0000259" key="2">
    <source>
        <dbReference type="PROSITE" id="PS50112"/>
    </source>
</evidence>
<evidence type="ECO:0000313" key="6">
    <source>
        <dbReference type="EMBL" id="TYS45848.1"/>
    </source>
</evidence>
<dbReference type="SMART" id="SM00086">
    <property type="entry name" value="PAC"/>
    <property type="match status" value="2"/>
</dbReference>
<dbReference type="Pfam" id="PF13426">
    <property type="entry name" value="PAS_9"/>
    <property type="match status" value="1"/>
</dbReference>
<dbReference type="PROSITE" id="PS50887">
    <property type="entry name" value="GGDEF"/>
    <property type="match status" value="1"/>
</dbReference>
<comment type="caution">
    <text evidence="6">The sequence shown here is derived from an EMBL/GenBank/DDBJ whole genome shotgun (WGS) entry which is preliminary data.</text>
</comment>
<keyword evidence="1" id="KW-0472">Membrane</keyword>
<keyword evidence="1" id="KW-1133">Transmembrane helix</keyword>
<dbReference type="CDD" id="cd00130">
    <property type="entry name" value="PAS"/>
    <property type="match status" value="2"/>
</dbReference>
<dbReference type="CDD" id="cd01949">
    <property type="entry name" value="GGDEF"/>
    <property type="match status" value="1"/>
</dbReference>
<accession>A0A5D4R7S2</accession>
<dbReference type="InterPro" id="IPR013655">
    <property type="entry name" value="PAS_fold_3"/>
</dbReference>
<dbReference type="AlphaFoldDB" id="A0A5D4R7S2"/>
<dbReference type="EMBL" id="VTER01000009">
    <property type="protein sequence ID" value="TYS45848.1"/>
    <property type="molecule type" value="Genomic_DNA"/>
</dbReference>
<dbReference type="Proteomes" id="UP000322139">
    <property type="component" value="Unassembled WGS sequence"/>
</dbReference>
<dbReference type="InterPro" id="IPR043128">
    <property type="entry name" value="Rev_trsase/Diguanyl_cyclase"/>
</dbReference>
<organism evidence="6 7">
    <name type="scientific">Bacillus infantis</name>
    <dbReference type="NCBI Taxonomy" id="324767"/>
    <lineage>
        <taxon>Bacteria</taxon>
        <taxon>Bacillati</taxon>
        <taxon>Bacillota</taxon>
        <taxon>Bacilli</taxon>
        <taxon>Bacillales</taxon>
        <taxon>Bacillaceae</taxon>
        <taxon>Bacillus</taxon>
    </lineage>
</organism>
<dbReference type="NCBIfam" id="TIGR00229">
    <property type="entry name" value="sensory_box"/>
    <property type="match status" value="2"/>
</dbReference>
<dbReference type="NCBIfam" id="TIGR00254">
    <property type="entry name" value="GGDEF"/>
    <property type="match status" value="1"/>
</dbReference>
<keyword evidence="1" id="KW-0812">Transmembrane</keyword>
<dbReference type="CDD" id="cd01948">
    <property type="entry name" value="EAL"/>
    <property type="match status" value="1"/>
</dbReference>
<dbReference type="FunFam" id="3.20.20.450:FF:000001">
    <property type="entry name" value="Cyclic di-GMP phosphodiesterase yahA"/>
    <property type="match status" value="1"/>
</dbReference>
<dbReference type="InterPro" id="IPR000160">
    <property type="entry name" value="GGDEF_dom"/>
</dbReference>
<dbReference type="PROSITE" id="PS50113">
    <property type="entry name" value="PAC"/>
    <property type="match status" value="2"/>
</dbReference>
<dbReference type="InterPro" id="IPR029787">
    <property type="entry name" value="Nucleotide_cyclase"/>
</dbReference>
<evidence type="ECO:0000313" key="7">
    <source>
        <dbReference type="Proteomes" id="UP000322139"/>
    </source>
</evidence>
<dbReference type="InterPro" id="IPR001610">
    <property type="entry name" value="PAC"/>
</dbReference>
<dbReference type="SUPFAM" id="SSF55073">
    <property type="entry name" value="Nucleotide cyclase"/>
    <property type="match status" value="1"/>
</dbReference>
<dbReference type="PANTHER" id="PTHR44757:SF2">
    <property type="entry name" value="BIOFILM ARCHITECTURE MAINTENANCE PROTEIN MBAA"/>
    <property type="match status" value="1"/>
</dbReference>
<evidence type="ECO:0000259" key="4">
    <source>
        <dbReference type="PROSITE" id="PS50883"/>
    </source>
</evidence>
<dbReference type="RefSeq" id="WP_148975953.1">
    <property type="nucleotide sequence ID" value="NZ_VTER01000009.1"/>
</dbReference>
<proteinExistence type="predicted"/>
<reference evidence="6 7" key="1">
    <citation type="submission" date="2019-08" db="EMBL/GenBank/DDBJ databases">
        <title>Bacillus genomes from the desert of Cuatro Cienegas, Coahuila.</title>
        <authorList>
            <person name="Olmedo-Alvarez G."/>
        </authorList>
    </citation>
    <scope>NUCLEOTIDE SEQUENCE [LARGE SCALE GENOMIC DNA]</scope>
    <source>
        <strain evidence="6 7">CH446_14T</strain>
    </source>
</reference>